<feature type="transmembrane region" description="Helical" evidence="2">
    <location>
        <begin position="21"/>
        <end position="40"/>
    </location>
</feature>
<evidence type="ECO:0000313" key="4">
    <source>
        <dbReference type="Proteomes" id="UP000822688"/>
    </source>
</evidence>
<feature type="region of interest" description="Disordered" evidence="1">
    <location>
        <begin position="89"/>
        <end position="148"/>
    </location>
</feature>
<keyword evidence="4" id="KW-1185">Reference proteome</keyword>
<evidence type="ECO:0000256" key="1">
    <source>
        <dbReference type="SAM" id="MobiDB-lite"/>
    </source>
</evidence>
<reference evidence="3 4" key="1">
    <citation type="submission" date="2020-06" db="EMBL/GenBank/DDBJ databases">
        <title>WGS assembly of Ceratodon purpureus strain R40.</title>
        <authorList>
            <person name="Carey S.B."/>
            <person name="Jenkins J."/>
            <person name="Shu S."/>
            <person name="Lovell J.T."/>
            <person name="Sreedasyam A."/>
            <person name="Maumus F."/>
            <person name="Tiley G.P."/>
            <person name="Fernandez-Pozo N."/>
            <person name="Barry K."/>
            <person name="Chen C."/>
            <person name="Wang M."/>
            <person name="Lipzen A."/>
            <person name="Daum C."/>
            <person name="Saski C.A."/>
            <person name="Payton A.C."/>
            <person name="Mcbreen J.C."/>
            <person name="Conrad R.E."/>
            <person name="Kollar L.M."/>
            <person name="Olsson S."/>
            <person name="Huttunen S."/>
            <person name="Landis J.B."/>
            <person name="Wickett N.J."/>
            <person name="Johnson M.G."/>
            <person name="Rensing S.A."/>
            <person name="Grimwood J."/>
            <person name="Schmutz J."/>
            <person name="Mcdaniel S.F."/>
        </authorList>
    </citation>
    <scope>NUCLEOTIDE SEQUENCE [LARGE SCALE GENOMIC DNA]</scope>
    <source>
        <strain evidence="3 4">R40</strain>
    </source>
</reference>
<sequence length="190" mass="21317">MGNRTELIRRERLGTLKIHGIYIIFFSLVSLLLQLCTLLHSCCSTILLTHLKHLSRRTVGRMITGGVNGLKSLGRWTPCRTLLERRFAQERSPSIDDEKPKKSTATGATSGCQQAQPLKTTARQETKADSDTGEIPTPSLLKATSTKDFILSEREKRLRQKSKEKDEEVDVMKLEETFRKGKSTADLDSG</sequence>
<accession>A0A8T0HBX3</accession>
<organism evidence="3 4">
    <name type="scientific">Ceratodon purpureus</name>
    <name type="common">Fire moss</name>
    <name type="synonym">Dicranum purpureum</name>
    <dbReference type="NCBI Taxonomy" id="3225"/>
    <lineage>
        <taxon>Eukaryota</taxon>
        <taxon>Viridiplantae</taxon>
        <taxon>Streptophyta</taxon>
        <taxon>Embryophyta</taxon>
        <taxon>Bryophyta</taxon>
        <taxon>Bryophytina</taxon>
        <taxon>Bryopsida</taxon>
        <taxon>Dicranidae</taxon>
        <taxon>Pseudoditrichales</taxon>
        <taxon>Ditrichaceae</taxon>
        <taxon>Ceratodon</taxon>
    </lineage>
</organism>
<protein>
    <submittedName>
        <fullName evidence="3">Uncharacterized protein</fullName>
    </submittedName>
</protein>
<dbReference type="AlphaFoldDB" id="A0A8T0HBX3"/>
<feature type="compositionally biased region" description="Basic and acidic residues" evidence="1">
    <location>
        <begin position="89"/>
        <end position="101"/>
    </location>
</feature>
<dbReference type="Proteomes" id="UP000822688">
    <property type="component" value="Chromosome 6"/>
</dbReference>
<keyword evidence="2" id="KW-0812">Transmembrane</keyword>
<feature type="compositionally biased region" description="Polar residues" evidence="1">
    <location>
        <begin position="103"/>
        <end position="121"/>
    </location>
</feature>
<proteinExistence type="predicted"/>
<name>A0A8T0HBX3_CERPU</name>
<dbReference type="EMBL" id="CM026427">
    <property type="protein sequence ID" value="KAG0568415.1"/>
    <property type="molecule type" value="Genomic_DNA"/>
</dbReference>
<evidence type="ECO:0000256" key="2">
    <source>
        <dbReference type="SAM" id="Phobius"/>
    </source>
</evidence>
<gene>
    <name evidence="3" type="ORF">KC19_6G018000</name>
</gene>
<keyword evidence="2" id="KW-1133">Transmembrane helix</keyword>
<keyword evidence="2" id="KW-0472">Membrane</keyword>
<evidence type="ECO:0000313" key="3">
    <source>
        <dbReference type="EMBL" id="KAG0568415.1"/>
    </source>
</evidence>
<comment type="caution">
    <text evidence="3">The sequence shown here is derived from an EMBL/GenBank/DDBJ whole genome shotgun (WGS) entry which is preliminary data.</text>
</comment>